<dbReference type="GO" id="GO:0016301">
    <property type="term" value="F:kinase activity"/>
    <property type="evidence" value="ECO:0007669"/>
    <property type="project" value="UniProtKB-KW"/>
</dbReference>
<keyword evidence="1 2" id="KW-0129">CBS domain</keyword>
<evidence type="ECO:0000256" key="1">
    <source>
        <dbReference type="ARBA" id="ARBA00023122"/>
    </source>
</evidence>
<dbReference type="EMBL" id="PQVF01000009">
    <property type="protein sequence ID" value="POY35756.1"/>
    <property type="molecule type" value="Genomic_DNA"/>
</dbReference>
<dbReference type="Proteomes" id="UP000236893">
    <property type="component" value="Unassembled WGS sequence"/>
</dbReference>
<gene>
    <name evidence="4" type="ORF">C3K47_13430</name>
</gene>
<keyword evidence="5" id="KW-1185">Reference proteome</keyword>
<dbReference type="InterPro" id="IPR046342">
    <property type="entry name" value="CBS_dom_sf"/>
</dbReference>
<dbReference type="SUPFAM" id="SSF54631">
    <property type="entry name" value="CBS-domain pair"/>
    <property type="match status" value="1"/>
</dbReference>
<proteinExistence type="predicted"/>
<feature type="domain" description="CBS" evidence="3">
    <location>
        <begin position="76"/>
        <end position="131"/>
    </location>
</feature>
<keyword evidence="4" id="KW-0808">Transferase</keyword>
<dbReference type="OrthoDB" id="9802114at2"/>
<evidence type="ECO:0000313" key="4">
    <source>
        <dbReference type="EMBL" id="POY35756.1"/>
    </source>
</evidence>
<dbReference type="Gene3D" id="3.10.580.10">
    <property type="entry name" value="CBS-domain"/>
    <property type="match status" value="1"/>
</dbReference>
<dbReference type="PROSITE" id="PS51371">
    <property type="entry name" value="CBS"/>
    <property type="match status" value="2"/>
</dbReference>
<dbReference type="InterPro" id="IPR051257">
    <property type="entry name" value="Diverse_CBS-Domain"/>
</dbReference>
<dbReference type="SMART" id="SM00116">
    <property type="entry name" value="CBS"/>
    <property type="match status" value="2"/>
</dbReference>
<keyword evidence="4" id="KW-0418">Kinase</keyword>
<name>A0A2S4ZZL5_9SPHI</name>
<dbReference type="CDD" id="cd04623">
    <property type="entry name" value="CBS_pair_bac_euk"/>
    <property type="match status" value="1"/>
</dbReference>
<dbReference type="AlphaFoldDB" id="A0A2S4ZZL5"/>
<evidence type="ECO:0000259" key="3">
    <source>
        <dbReference type="PROSITE" id="PS51371"/>
    </source>
</evidence>
<reference evidence="4 5" key="1">
    <citation type="submission" date="2018-01" db="EMBL/GenBank/DDBJ databases">
        <authorList>
            <person name="Gaut B.S."/>
            <person name="Morton B.R."/>
            <person name="Clegg M.T."/>
            <person name="Duvall M.R."/>
        </authorList>
    </citation>
    <scope>NUCLEOTIDE SEQUENCE [LARGE SCALE GENOMIC DNA]</scope>
    <source>
        <strain evidence="4 5">HR-AV</strain>
    </source>
</reference>
<sequence length="147" mass="16828">MLKVEDILAKKGNNVYTIDADETVYDALEDLIEKNIGALIVTDHGRHIGIFSERDYARKIILKGKSSKETRVREVMSDQLITTSPQSQVEECMEVMTKNHLRHLPVEDNFKLIGMVSIGDVVKYLIEVHEMIIEDLGHQIRDCKTDF</sequence>
<dbReference type="InterPro" id="IPR000644">
    <property type="entry name" value="CBS_dom"/>
</dbReference>
<accession>A0A2S4ZZL5</accession>
<evidence type="ECO:0000256" key="2">
    <source>
        <dbReference type="PROSITE-ProRule" id="PRU00703"/>
    </source>
</evidence>
<dbReference type="Pfam" id="PF00571">
    <property type="entry name" value="CBS"/>
    <property type="match status" value="2"/>
</dbReference>
<dbReference type="PANTHER" id="PTHR43080:SF2">
    <property type="entry name" value="CBS DOMAIN-CONTAINING PROTEIN"/>
    <property type="match status" value="1"/>
</dbReference>
<comment type="caution">
    <text evidence="4">The sequence shown here is derived from an EMBL/GenBank/DDBJ whole genome shotgun (WGS) entry which is preliminary data.</text>
</comment>
<organism evidence="4 5">
    <name type="scientific">Solitalea longa</name>
    <dbReference type="NCBI Taxonomy" id="2079460"/>
    <lineage>
        <taxon>Bacteria</taxon>
        <taxon>Pseudomonadati</taxon>
        <taxon>Bacteroidota</taxon>
        <taxon>Sphingobacteriia</taxon>
        <taxon>Sphingobacteriales</taxon>
        <taxon>Sphingobacteriaceae</taxon>
        <taxon>Solitalea</taxon>
    </lineage>
</organism>
<dbReference type="RefSeq" id="WP_103789669.1">
    <property type="nucleotide sequence ID" value="NZ_PQVF01000009.1"/>
</dbReference>
<feature type="domain" description="CBS" evidence="3">
    <location>
        <begin position="9"/>
        <end position="67"/>
    </location>
</feature>
<dbReference type="PANTHER" id="PTHR43080">
    <property type="entry name" value="CBS DOMAIN-CONTAINING PROTEIN CBSX3, MITOCHONDRIAL"/>
    <property type="match status" value="1"/>
</dbReference>
<protein>
    <submittedName>
        <fullName evidence="4">Histidine kinase</fullName>
    </submittedName>
</protein>
<evidence type="ECO:0000313" key="5">
    <source>
        <dbReference type="Proteomes" id="UP000236893"/>
    </source>
</evidence>
<dbReference type="InterPro" id="IPR044725">
    <property type="entry name" value="CBSX3_CBS_dom"/>
</dbReference>